<dbReference type="Proteomes" id="UP000273500">
    <property type="component" value="Unassembled WGS sequence"/>
</dbReference>
<organism evidence="1 2">
    <name type="scientific">Hymenobacter rigui</name>
    <dbReference type="NCBI Taxonomy" id="334424"/>
    <lineage>
        <taxon>Bacteria</taxon>
        <taxon>Pseudomonadati</taxon>
        <taxon>Bacteroidota</taxon>
        <taxon>Cytophagia</taxon>
        <taxon>Cytophagales</taxon>
        <taxon>Hymenobacteraceae</taxon>
        <taxon>Hymenobacter</taxon>
    </lineage>
</organism>
<evidence type="ECO:0000313" key="1">
    <source>
        <dbReference type="EMBL" id="RSK47550.1"/>
    </source>
</evidence>
<keyword evidence="2" id="KW-1185">Reference proteome</keyword>
<dbReference type="OrthoDB" id="880716at2"/>
<dbReference type="EMBL" id="RWIT01000008">
    <property type="protein sequence ID" value="RSK47550.1"/>
    <property type="molecule type" value="Genomic_DNA"/>
</dbReference>
<gene>
    <name evidence="1" type="ORF">EI291_14940</name>
</gene>
<name>A0A428KM88_9BACT</name>
<protein>
    <recommendedName>
        <fullName evidence="3">STAS/SEC14 domain-containing protein</fullName>
    </recommendedName>
</protein>
<comment type="caution">
    <text evidence="1">The sequence shown here is derived from an EMBL/GenBank/DDBJ whole genome shotgun (WGS) entry which is preliminary data.</text>
</comment>
<sequence>MAELYFSNPIATVWLDPMHVRVEYKPGPRQFEEFTGLLQHLMRAFTHHRVCKAFIDQREMEPFTAQEQAYVLQQWLPVAIMQGGYCFGAVLSAKNVFARLATTIITNQVKGLPMTYQYFEDEALALAWLSQQQV</sequence>
<accession>A0A428KM88</accession>
<evidence type="ECO:0008006" key="3">
    <source>
        <dbReference type="Google" id="ProtNLM"/>
    </source>
</evidence>
<proteinExistence type="predicted"/>
<dbReference type="RefSeq" id="WP_125421525.1">
    <property type="nucleotide sequence ID" value="NZ_RWIT01000008.1"/>
</dbReference>
<reference evidence="1 2" key="1">
    <citation type="submission" date="2018-12" db="EMBL/GenBank/DDBJ databases">
        <authorList>
            <person name="Feng G."/>
            <person name="Zhu H."/>
        </authorList>
    </citation>
    <scope>NUCLEOTIDE SEQUENCE [LARGE SCALE GENOMIC DNA]</scope>
    <source>
        <strain evidence="1 2">KCTC 12533</strain>
    </source>
</reference>
<evidence type="ECO:0000313" key="2">
    <source>
        <dbReference type="Proteomes" id="UP000273500"/>
    </source>
</evidence>
<dbReference type="AlphaFoldDB" id="A0A428KM88"/>